<keyword evidence="3" id="KW-1185">Reference proteome</keyword>
<comment type="caution">
    <text evidence="2">The sequence shown here is derived from an EMBL/GenBank/DDBJ whole genome shotgun (WGS) entry which is preliminary data.</text>
</comment>
<gene>
    <name evidence="2" type="ORF">PCOR1329_LOCUS3876</name>
</gene>
<dbReference type="EMBL" id="CAUYUJ010001003">
    <property type="protein sequence ID" value="CAK0793635.1"/>
    <property type="molecule type" value="Genomic_DNA"/>
</dbReference>
<evidence type="ECO:0000256" key="1">
    <source>
        <dbReference type="SAM" id="MobiDB-lite"/>
    </source>
</evidence>
<dbReference type="Proteomes" id="UP001189429">
    <property type="component" value="Unassembled WGS sequence"/>
</dbReference>
<evidence type="ECO:0000313" key="2">
    <source>
        <dbReference type="EMBL" id="CAK0793635.1"/>
    </source>
</evidence>
<feature type="compositionally biased region" description="Low complexity" evidence="1">
    <location>
        <begin position="110"/>
        <end position="122"/>
    </location>
</feature>
<reference evidence="2" key="1">
    <citation type="submission" date="2023-10" db="EMBL/GenBank/DDBJ databases">
        <authorList>
            <person name="Chen Y."/>
            <person name="Shah S."/>
            <person name="Dougan E. K."/>
            <person name="Thang M."/>
            <person name="Chan C."/>
        </authorList>
    </citation>
    <scope>NUCLEOTIDE SEQUENCE [LARGE SCALE GENOMIC DNA]</scope>
</reference>
<protein>
    <submittedName>
        <fullName evidence="2">Uncharacterized protein</fullName>
    </submittedName>
</protein>
<feature type="compositionally biased region" description="Low complexity" evidence="1">
    <location>
        <begin position="10"/>
        <end position="29"/>
    </location>
</feature>
<name>A0ABN9PPJ4_9DINO</name>
<organism evidence="2 3">
    <name type="scientific">Prorocentrum cordatum</name>
    <dbReference type="NCBI Taxonomy" id="2364126"/>
    <lineage>
        <taxon>Eukaryota</taxon>
        <taxon>Sar</taxon>
        <taxon>Alveolata</taxon>
        <taxon>Dinophyceae</taxon>
        <taxon>Prorocentrales</taxon>
        <taxon>Prorocentraceae</taxon>
        <taxon>Prorocentrum</taxon>
    </lineage>
</organism>
<sequence length="129" mass="13598">MAEPWRRVQRQATAAAAGARSAAAGRQVCRGREPAAAGRGAAAAVDWDREPADSLGTLGARGSCGAPSAGRCRAAARGGRRRFAAIRLLRLAHLPPRPFWRAAAARQLKALLGPTTRPGSRPGRTRSRR</sequence>
<feature type="region of interest" description="Disordered" evidence="1">
    <location>
        <begin position="1"/>
        <end position="29"/>
    </location>
</feature>
<evidence type="ECO:0000313" key="3">
    <source>
        <dbReference type="Proteomes" id="UP001189429"/>
    </source>
</evidence>
<proteinExistence type="predicted"/>
<accession>A0ABN9PPJ4</accession>
<feature type="region of interest" description="Disordered" evidence="1">
    <location>
        <begin position="110"/>
        <end position="129"/>
    </location>
</feature>